<evidence type="ECO:0000256" key="1">
    <source>
        <dbReference type="ARBA" id="ARBA00004141"/>
    </source>
</evidence>
<dbReference type="InParanoid" id="A0A316V4E7"/>
<dbReference type="SUPFAM" id="SSF103473">
    <property type="entry name" value="MFS general substrate transporter"/>
    <property type="match status" value="1"/>
</dbReference>
<keyword evidence="2" id="KW-0813">Transport</keyword>
<dbReference type="InterPro" id="IPR001958">
    <property type="entry name" value="Tet-R_TetA/multi-R_MdtG-like"/>
</dbReference>
<sequence length="517" mass="57175">MSSPQPERQPLIGRRRSSQFLSGSTRSKSFNVNDEYGHAYGSIARSNHGNDDNDSDHEETTNGNRSEAGTEDENRAPTPLPKMQIFVLCVMRLSEPIAFLCILPFIPKMLRENMPDVPRSQIGYWAGLIESVFAIVQFATVFLWGRASDTIGRKPVLLIGLFGVALSMNFFGLAKTLPQMIIARSVAGFMNANMSVLKSTLGELTDETNQARAFSLLPLCFALGSLIGPALGGALSNPAKRFPIFEDWEFLKMYPYWLPCFCASLFCFLGFITGYFFLEETLPSKRRLKEQEQLAKERPPPFRQLLTRPVVLALVNQGMINFINICYIAVLPLFCDTPIEMGGLSLNEAQIGTYLAANGCVTIIVQLFLFPWLERKWGGPYNTLRKCLSLLPMVFACFILAHFAGKAFGFKAVVASLAVLLLVRGGSSMMIVSSNLCINNVVPHRNALGSINGMSQSMASLARAIGPIAANSGYAFSITAFKHVLDGQSIWIVLCLIAFLTWFISAKMEVPRRAAWR</sequence>
<evidence type="ECO:0000256" key="6">
    <source>
        <dbReference type="SAM" id="MobiDB-lite"/>
    </source>
</evidence>
<feature type="transmembrane region" description="Helical" evidence="7">
    <location>
        <begin position="256"/>
        <end position="278"/>
    </location>
</feature>
<name>A0A316V4E7_9BASI</name>
<protein>
    <submittedName>
        <fullName evidence="9">MFS general substrate transporter</fullName>
    </submittedName>
</protein>
<organism evidence="9 10">
    <name type="scientific">Meira miltonrushii</name>
    <dbReference type="NCBI Taxonomy" id="1280837"/>
    <lineage>
        <taxon>Eukaryota</taxon>
        <taxon>Fungi</taxon>
        <taxon>Dikarya</taxon>
        <taxon>Basidiomycota</taxon>
        <taxon>Ustilaginomycotina</taxon>
        <taxon>Exobasidiomycetes</taxon>
        <taxon>Exobasidiales</taxon>
        <taxon>Brachybasidiaceae</taxon>
        <taxon>Meira</taxon>
    </lineage>
</organism>
<evidence type="ECO:0000313" key="9">
    <source>
        <dbReference type="EMBL" id="PWN32427.1"/>
    </source>
</evidence>
<feature type="transmembrane region" description="Helical" evidence="7">
    <location>
        <begin position="490"/>
        <end position="508"/>
    </location>
</feature>
<dbReference type="PRINTS" id="PR01035">
    <property type="entry name" value="TCRTETA"/>
</dbReference>
<keyword evidence="4 7" id="KW-1133">Transmembrane helix</keyword>
<keyword evidence="10" id="KW-1185">Reference proteome</keyword>
<evidence type="ECO:0000259" key="8">
    <source>
        <dbReference type="PROSITE" id="PS50850"/>
    </source>
</evidence>
<evidence type="ECO:0000256" key="3">
    <source>
        <dbReference type="ARBA" id="ARBA00022692"/>
    </source>
</evidence>
<dbReference type="Pfam" id="PF07690">
    <property type="entry name" value="MFS_1"/>
    <property type="match status" value="1"/>
</dbReference>
<feature type="transmembrane region" description="Helical" evidence="7">
    <location>
        <begin position="156"/>
        <end position="174"/>
    </location>
</feature>
<dbReference type="GeneID" id="37018815"/>
<dbReference type="InterPro" id="IPR036259">
    <property type="entry name" value="MFS_trans_sf"/>
</dbReference>
<evidence type="ECO:0000256" key="2">
    <source>
        <dbReference type="ARBA" id="ARBA00022448"/>
    </source>
</evidence>
<dbReference type="GO" id="GO:0022857">
    <property type="term" value="F:transmembrane transporter activity"/>
    <property type="evidence" value="ECO:0007669"/>
    <property type="project" value="InterPro"/>
</dbReference>
<gene>
    <name evidence="9" type="ORF">FA14DRAFT_137314</name>
</gene>
<reference evidence="9 10" key="1">
    <citation type="journal article" date="2018" name="Mol. Biol. Evol.">
        <title>Broad Genomic Sampling Reveals a Smut Pathogenic Ancestry of the Fungal Clade Ustilaginomycotina.</title>
        <authorList>
            <person name="Kijpornyongpan T."/>
            <person name="Mondo S.J."/>
            <person name="Barry K."/>
            <person name="Sandor L."/>
            <person name="Lee J."/>
            <person name="Lipzen A."/>
            <person name="Pangilinan J."/>
            <person name="LaButti K."/>
            <person name="Hainaut M."/>
            <person name="Henrissat B."/>
            <person name="Grigoriev I.V."/>
            <person name="Spatafora J.W."/>
            <person name="Aime M.C."/>
        </authorList>
    </citation>
    <scope>NUCLEOTIDE SEQUENCE [LARGE SCALE GENOMIC DNA]</scope>
    <source>
        <strain evidence="9 10">MCA 3882</strain>
    </source>
</reference>
<keyword evidence="3 7" id="KW-0812">Transmembrane</keyword>
<feature type="non-terminal residue" evidence="9">
    <location>
        <position position="517"/>
    </location>
</feature>
<dbReference type="EMBL" id="KZ819605">
    <property type="protein sequence ID" value="PWN32427.1"/>
    <property type="molecule type" value="Genomic_DNA"/>
</dbReference>
<feature type="transmembrane region" description="Helical" evidence="7">
    <location>
        <begin position="85"/>
        <end position="106"/>
    </location>
</feature>
<feature type="domain" description="Major facilitator superfamily (MFS) profile" evidence="8">
    <location>
        <begin position="84"/>
        <end position="513"/>
    </location>
</feature>
<evidence type="ECO:0000256" key="7">
    <source>
        <dbReference type="SAM" id="Phobius"/>
    </source>
</evidence>
<feature type="transmembrane region" description="Helical" evidence="7">
    <location>
        <begin position="351"/>
        <end position="372"/>
    </location>
</feature>
<feature type="transmembrane region" description="Helical" evidence="7">
    <location>
        <begin position="122"/>
        <end position="144"/>
    </location>
</feature>
<feature type="transmembrane region" description="Helical" evidence="7">
    <location>
        <begin position="213"/>
        <end position="236"/>
    </location>
</feature>
<keyword evidence="5 7" id="KW-0472">Membrane</keyword>
<dbReference type="Gene3D" id="1.20.1250.20">
    <property type="entry name" value="MFS general substrate transporter like domains"/>
    <property type="match status" value="1"/>
</dbReference>
<dbReference type="PANTHER" id="PTHR23504:SF15">
    <property type="entry name" value="MAJOR FACILITATOR SUPERFAMILY (MFS) PROFILE DOMAIN-CONTAINING PROTEIN"/>
    <property type="match status" value="1"/>
</dbReference>
<feature type="transmembrane region" description="Helical" evidence="7">
    <location>
        <begin position="384"/>
        <end position="401"/>
    </location>
</feature>
<dbReference type="OrthoDB" id="419616at2759"/>
<dbReference type="PROSITE" id="PS50850">
    <property type="entry name" value="MFS"/>
    <property type="match status" value="1"/>
</dbReference>
<dbReference type="CDD" id="cd17330">
    <property type="entry name" value="MFS_SLC46_TetA_like"/>
    <property type="match status" value="1"/>
</dbReference>
<proteinExistence type="predicted"/>
<feature type="compositionally biased region" description="Polar residues" evidence="6">
    <location>
        <begin position="18"/>
        <end position="32"/>
    </location>
</feature>
<evidence type="ECO:0000256" key="4">
    <source>
        <dbReference type="ARBA" id="ARBA00022989"/>
    </source>
</evidence>
<feature type="transmembrane region" description="Helical" evidence="7">
    <location>
        <begin position="310"/>
        <end position="331"/>
    </location>
</feature>
<evidence type="ECO:0000313" key="10">
    <source>
        <dbReference type="Proteomes" id="UP000245771"/>
    </source>
</evidence>
<accession>A0A316V4E7</accession>
<dbReference type="PANTHER" id="PTHR23504">
    <property type="entry name" value="MAJOR FACILITATOR SUPERFAMILY DOMAIN-CONTAINING PROTEIN 10"/>
    <property type="match status" value="1"/>
</dbReference>
<dbReference type="Proteomes" id="UP000245771">
    <property type="component" value="Unassembled WGS sequence"/>
</dbReference>
<feature type="region of interest" description="Disordered" evidence="6">
    <location>
        <begin position="1"/>
        <end position="77"/>
    </location>
</feature>
<feature type="transmembrane region" description="Helical" evidence="7">
    <location>
        <begin position="464"/>
        <end position="484"/>
    </location>
</feature>
<dbReference type="InterPro" id="IPR020846">
    <property type="entry name" value="MFS_dom"/>
</dbReference>
<dbReference type="AlphaFoldDB" id="A0A316V4E7"/>
<feature type="transmembrane region" description="Helical" evidence="7">
    <location>
        <begin position="180"/>
        <end position="201"/>
    </location>
</feature>
<comment type="subcellular location">
    <subcellularLocation>
        <location evidence="1">Membrane</location>
        <topology evidence="1">Multi-pass membrane protein</topology>
    </subcellularLocation>
</comment>
<dbReference type="GO" id="GO:0016020">
    <property type="term" value="C:membrane"/>
    <property type="evidence" value="ECO:0007669"/>
    <property type="project" value="UniProtKB-SubCell"/>
</dbReference>
<dbReference type="InterPro" id="IPR011701">
    <property type="entry name" value="MFS"/>
</dbReference>
<evidence type="ECO:0000256" key="5">
    <source>
        <dbReference type="ARBA" id="ARBA00023136"/>
    </source>
</evidence>
<dbReference type="RefSeq" id="XP_025352729.1">
    <property type="nucleotide sequence ID" value="XM_025497034.1"/>
</dbReference>